<dbReference type="GO" id="GO:0051059">
    <property type="term" value="F:NF-kappaB binding"/>
    <property type="evidence" value="ECO:0007669"/>
    <property type="project" value="TreeGrafter"/>
</dbReference>
<evidence type="ECO:0000256" key="2">
    <source>
        <dbReference type="ARBA" id="ARBA00023043"/>
    </source>
</evidence>
<evidence type="ECO:0000313" key="6">
    <source>
        <dbReference type="EMBL" id="TSK13461.1"/>
    </source>
</evidence>
<accession>A0A556THY6</accession>
<dbReference type="GO" id="GO:0005829">
    <property type="term" value="C:cytosol"/>
    <property type="evidence" value="ECO:0007669"/>
    <property type="project" value="TreeGrafter"/>
</dbReference>
<dbReference type="SUPFAM" id="SSF48403">
    <property type="entry name" value="Ankyrin repeat"/>
    <property type="match status" value="1"/>
</dbReference>
<dbReference type="EMBL" id="VCAZ01000001">
    <property type="protein sequence ID" value="TSK13461.1"/>
    <property type="molecule type" value="Genomic_DNA"/>
</dbReference>
<sequence length="274" mass="30857">MRDYETLHYDKDQLKKASIPLGIISVRADSDLETCRMHIERIYEEGDGVDPDPAPVPKLSPKWCFLDSTTADRFYRIDRAQEHLNYVTEISQNELFILDPELVTKETVGTSTGMQDMVDTLEENSNTSDQIAFPASSPLYRSDDMVQNEIDKELHKEGASLAVYDAKGCTLLHYAVDTGNKEMVRYIIDNAPLSILDVAEKDTGETALHKAAALCQRSICSYLVDAGASLTKTDLQGNTAKTHAKRAQDLQLTEYLENQQHHQMIQRDKNETEV</sequence>
<dbReference type="PROSITE" id="PS50088">
    <property type="entry name" value="ANK_REPEAT"/>
    <property type="match status" value="2"/>
</dbReference>
<gene>
    <name evidence="6" type="ORF">Baya_0335</name>
</gene>
<feature type="repeat" description="ANK" evidence="4">
    <location>
        <begin position="167"/>
        <end position="190"/>
    </location>
</feature>
<dbReference type="InterPro" id="IPR051070">
    <property type="entry name" value="NF-kappa-B_inhibitor"/>
</dbReference>
<proteinExistence type="predicted"/>
<dbReference type="AlphaFoldDB" id="A0A556THY6"/>
<comment type="catalytic activity">
    <reaction evidence="3">
        <text>a 1,2-diacyl-sn-glycerol + ATP = a 1,2-diacyl-sn-glycero-3-phosphate + ADP + H(+)</text>
        <dbReference type="Rhea" id="RHEA:10272"/>
        <dbReference type="ChEBI" id="CHEBI:15378"/>
        <dbReference type="ChEBI" id="CHEBI:17815"/>
        <dbReference type="ChEBI" id="CHEBI:30616"/>
        <dbReference type="ChEBI" id="CHEBI:58608"/>
        <dbReference type="ChEBI" id="CHEBI:456216"/>
        <dbReference type="EC" id="2.7.1.107"/>
    </reaction>
    <physiologicalReaction direction="left-to-right" evidence="3">
        <dbReference type="Rhea" id="RHEA:10273"/>
    </physiologicalReaction>
</comment>
<organism evidence="6 7">
    <name type="scientific">Bagarius yarrelli</name>
    <name type="common">Goonch</name>
    <name type="synonym">Bagrus yarrelli</name>
    <dbReference type="NCBI Taxonomy" id="175774"/>
    <lineage>
        <taxon>Eukaryota</taxon>
        <taxon>Metazoa</taxon>
        <taxon>Chordata</taxon>
        <taxon>Craniata</taxon>
        <taxon>Vertebrata</taxon>
        <taxon>Euteleostomi</taxon>
        <taxon>Actinopterygii</taxon>
        <taxon>Neopterygii</taxon>
        <taxon>Teleostei</taxon>
        <taxon>Ostariophysi</taxon>
        <taxon>Siluriformes</taxon>
        <taxon>Sisoridae</taxon>
        <taxon>Sisorinae</taxon>
        <taxon>Bagarius</taxon>
    </lineage>
</organism>
<comment type="caution">
    <text evidence="6">The sequence shown here is derived from an EMBL/GenBank/DDBJ whole genome shotgun (WGS) entry which is preliminary data.</text>
</comment>
<protein>
    <submittedName>
        <fullName evidence="6">Diacylglycerol kinase zeta</fullName>
    </submittedName>
</protein>
<name>A0A556THY6_BAGYA</name>
<dbReference type="PANTHER" id="PTHR46680">
    <property type="entry name" value="NF-KAPPA-B INHIBITOR ALPHA"/>
    <property type="match status" value="1"/>
</dbReference>
<dbReference type="GO" id="GO:0071356">
    <property type="term" value="P:cellular response to tumor necrosis factor"/>
    <property type="evidence" value="ECO:0007669"/>
    <property type="project" value="TreeGrafter"/>
</dbReference>
<keyword evidence="2 4" id="KW-0040">ANK repeat</keyword>
<evidence type="ECO:0000313" key="7">
    <source>
        <dbReference type="Proteomes" id="UP000319801"/>
    </source>
</evidence>
<dbReference type="Proteomes" id="UP000319801">
    <property type="component" value="Unassembled WGS sequence"/>
</dbReference>
<keyword evidence="6" id="KW-0808">Transferase</keyword>
<dbReference type="InterPro" id="IPR002110">
    <property type="entry name" value="Ankyrin_rpt"/>
</dbReference>
<dbReference type="SMART" id="SM00248">
    <property type="entry name" value="ANK"/>
    <property type="match status" value="2"/>
</dbReference>
<dbReference type="OrthoDB" id="242257at2759"/>
<dbReference type="PROSITE" id="PS50297">
    <property type="entry name" value="ANK_REP_REGION"/>
    <property type="match status" value="2"/>
</dbReference>
<dbReference type="Pfam" id="PF23578">
    <property type="entry name" value="DGKI"/>
    <property type="match status" value="1"/>
</dbReference>
<dbReference type="PANTHER" id="PTHR46680:SF3">
    <property type="entry name" value="NF-KAPPA-B INHIBITOR CACTUS"/>
    <property type="match status" value="1"/>
</dbReference>
<evidence type="ECO:0000259" key="5">
    <source>
        <dbReference type="Pfam" id="PF23578"/>
    </source>
</evidence>
<dbReference type="InterPro" id="IPR056383">
    <property type="entry name" value="DGKI-like_dom"/>
</dbReference>
<feature type="domain" description="Diacylglycerol kinase iota-like" evidence="5">
    <location>
        <begin position="1"/>
        <end position="99"/>
    </location>
</feature>
<reference evidence="6 7" key="1">
    <citation type="journal article" date="2019" name="Genome Biol. Evol.">
        <title>Whole-Genome Sequencing of the Giant Devil Catfish, Bagarius yarrelli.</title>
        <authorList>
            <person name="Jiang W."/>
            <person name="Lv Y."/>
            <person name="Cheng L."/>
            <person name="Yang K."/>
            <person name="Chao B."/>
            <person name="Wang X."/>
            <person name="Li Y."/>
            <person name="Pan X."/>
            <person name="You X."/>
            <person name="Zhang Y."/>
            <person name="Yang J."/>
            <person name="Li J."/>
            <person name="Zhang X."/>
            <person name="Liu S."/>
            <person name="Sun C."/>
            <person name="Yang J."/>
            <person name="Shi Q."/>
        </authorList>
    </citation>
    <scope>NUCLEOTIDE SEQUENCE [LARGE SCALE GENOMIC DNA]</scope>
    <source>
        <strain evidence="6">JWS20170419001</strain>
        <tissue evidence="6">Muscle</tissue>
    </source>
</reference>
<dbReference type="Gene3D" id="1.25.40.20">
    <property type="entry name" value="Ankyrin repeat-containing domain"/>
    <property type="match status" value="1"/>
</dbReference>
<keyword evidence="6" id="KW-0418">Kinase</keyword>
<keyword evidence="1" id="KW-0677">Repeat</keyword>
<keyword evidence="7" id="KW-1185">Reference proteome</keyword>
<evidence type="ECO:0000256" key="4">
    <source>
        <dbReference type="PROSITE-ProRule" id="PRU00023"/>
    </source>
</evidence>
<dbReference type="GO" id="GO:0004143">
    <property type="term" value="F:ATP-dependent diacylglycerol kinase activity"/>
    <property type="evidence" value="ECO:0007669"/>
    <property type="project" value="UniProtKB-EC"/>
</dbReference>
<dbReference type="InterPro" id="IPR036770">
    <property type="entry name" value="Ankyrin_rpt-contain_sf"/>
</dbReference>
<evidence type="ECO:0000256" key="3">
    <source>
        <dbReference type="ARBA" id="ARBA00023411"/>
    </source>
</evidence>
<evidence type="ECO:0000256" key="1">
    <source>
        <dbReference type="ARBA" id="ARBA00022737"/>
    </source>
</evidence>
<dbReference type="Pfam" id="PF12796">
    <property type="entry name" value="Ank_2"/>
    <property type="match status" value="1"/>
</dbReference>
<feature type="repeat" description="ANK" evidence="4">
    <location>
        <begin position="203"/>
        <end position="235"/>
    </location>
</feature>